<dbReference type="PANTHER" id="PTHR47055:SF3">
    <property type="entry name" value="PHORBOL-ESTER_DAG-TYPE DOMAIN-CONTAINING PROTEIN"/>
    <property type="match status" value="1"/>
</dbReference>
<accession>A0A8X6TWC5</accession>
<name>A0A8X6TWC5_NEPPI</name>
<dbReference type="Proteomes" id="UP000887013">
    <property type="component" value="Unassembled WGS sequence"/>
</dbReference>
<dbReference type="AlphaFoldDB" id="A0A8X6TWC5"/>
<dbReference type="Pfam" id="PF13843">
    <property type="entry name" value="DDE_Tnp_1_7"/>
    <property type="match status" value="1"/>
</dbReference>
<keyword evidence="3" id="KW-1185">Reference proteome</keyword>
<dbReference type="InterPro" id="IPR052638">
    <property type="entry name" value="PiggyBac_TE-derived"/>
</dbReference>
<gene>
    <name evidence="2" type="ORF">NPIL_151911</name>
</gene>
<dbReference type="GO" id="GO:0043565">
    <property type="term" value="F:sequence-specific DNA binding"/>
    <property type="evidence" value="ECO:0007669"/>
    <property type="project" value="TreeGrafter"/>
</dbReference>
<protein>
    <submittedName>
        <fullName evidence="2">DDE_Tnp_1_7 domain-containing protein</fullName>
    </submittedName>
</protein>
<evidence type="ECO:0000313" key="3">
    <source>
        <dbReference type="Proteomes" id="UP000887013"/>
    </source>
</evidence>
<sequence>MVPYFGHHGCKQFMKKKTVRYGYRVWCLNIKLEYLIQFELYRGAGTVLDDYGIVTGGPVALDLISELPENKQYDLFFDNPFTSPALIYKLTEKNGNTWYYTS</sequence>
<evidence type="ECO:0000313" key="2">
    <source>
        <dbReference type="EMBL" id="GFT50401.1"/>
    </source>
</evidence>
<comment type="caution">
    <text evidence="2">The sequence shown here is derived from an EMBL/GenBank/DDBJ whole genome shotgun (WGS) entry which is preliminary data.</text>
</comment>
<dbReference type="EMBL" id="BMAW01016703">
    <property type="protein sequence ID" value="GFT50401.1"/>
    <property type="molecule type" value="Genomic_DNA"/>
</dbReference>
<reference evidence="2" key="1">
    <citation type="submission" date="2020-08" db="EMBL/GenBank/DDBJ databases">
        <title>Multicomponent nature underlies the extraordinary mechanical properties of spider dragline silk.</title>
        <authorList>
            <person name="Kono N."/>
            <person name="Nakamura H."/>
            <person name="Mori M."/>
            <person name="Yoshida Y."/>
            <person name="Ohtoshi R."/>
            <person name="Malay A.D."/>
            <person name="Moran D.A.P."/>
            <person name="Tomita M."/>
            <person name="Numata K."/>
            <person name="Arakawa K."/>
        </authorList>
    </citation>
    <scope>NUCLEOTIDE SEQUENCE</scope>
</reference>
<feature type="domain" description="PiggyBac transposable element-derived protein" evidence="1">
    <location>
        <begin position="1"/>
        <end position="94"/>
    </location>
</feature>
<dbReference type="OrthoDB" id="6437305at2759"/>
<proteinExistence type="predicted"/>
<dbReference type="PANTHER" id="PTHR47055">
    <property type="entry name" value="DDE_TNP_1_7 DOMAIN-CONTAINING PROTEIN"/>
    <property type="match status" value="1"/>
</dbReference>
<dbReference type="InterPro" id="IPR029526">
    <property type="entry name" value="PGBD"/>
</dbReference>
<evidence type="ECO:0000259" key="1">
    <source>
        <dbReference type="Pfam" id="PF13843"/>
    </source>
</evidence>
<organism evidence="2 3">
    <name type="scientific">Nephila pilipes</name>
    <name type="common">Giant wood spider</name>
    <name type="synonym">Nephila maculata</name>
    <dbReference type="NCBI Taxonomy" id="299642"/>
    <lineage>
        <taxon>Eukaryota</taxon>
        <taxon>Metazoa</taxon>
        <taxon>Ecdysozoa</taxon>
        <taxon>Arthropoda</taxon>
        <taxon>Chelicerata</taxon>
        <taxon>Arachnida</taxon>
        <taxon>Araneae</taxon>
        <taxon>Araneomorphae</taxon>
        <taxon>Entelegynae</taxon>
        <taxon>Araneoidea</taxon>
        <taxon>Nephilidae</taxon>
        <taxon>Nephila</taxon>
    </lineage>
</organism>